<keyword evidence="2" id="KW-1185">Reference proteome</keyword>
<protein>
    <recommendedName>
        <fullName evidence="3">DUF4595 domain-containing protein</fullName>
    </recommendedName>
</protein>
<name>A0ABW6APK3_9BACT</name>
<gene>
    <name evidence="1" type="ORF">ACFS25_26415</name>
</gene>
<evidence type="ECO:0000313" key="1">
    <source>
        <dbReference type="EMBL" id="MFD2937335.1"/>
    </source>
</evidence>
<proteinExistence type="predicted"/>
<dbReference type="RefSeq" id="WP_381507231.1">
    <property type="nucleotide sequence ID" value="NZ_JBHUOM010000025.1"/>
</dbReference>
<dbReference type="EMBL" id="JBHUOM010000025">
    <property type="protein sequence ID" value="MFD2937335.1"/>
    <property type="molecule type" value="Genomic_DNA"/>
</dbReference>
<reference evidence="2" key="1">
    <citation type="journal article" date="2019" name="Int. J. Syst. Evol. Microbiol.">
        <title>The Global Catalogue of Microorganisms (GCM) 10K type strain sequencing project: providing services to taxonomists for standard genome sequencing and annotation.</title>
        <authorList>
            <consortium name="The Broad Institute Genomics Platform"/>
            <consortium name="The Broad Institute Genome Sequencing Center for Infectious Disease"/>
            <person name="Wu L."/>
            <person name="Ma J."/>
        </authorList>
    </citation>
    <scope>NUCLEOTIDE SEQUENCE [LARGE SCALE GENOMIC DNA]</scope>
    <source>
        <strain evidence="2">KCTC 52490</strain>
    </source>
</reference>
<evidence type="ECO:0000313" key="2">
    <source>
        <dbReference type="Proteomes" id="UP001597512"/>
    </source>
</evidence>
<comment type="caution">
    <text evidence="1">The sequence shown here is derived from an EMBL/GenBank/DDBJ whole genome shotgun (WGS) entry which is preliminary data.</text>
</comment>
<dbReference type="Proteomes" id="UP001597512">
    <property type="component" value="Unassembled WGS sequence"/>
</dbReference>
<organism evidence="1 2">
    <name type="scientific">Spirosoma flavum</name>
    <dbReference type="NCBI Taxonomy" id="2048557"/>
    <lineage>
        <taxon>Bacteria</taxon>
        <taxon>Pseudomonadati</taxon>
        <taxon>Bacteroidota</taxon>
        <taxon>Cytophagia</taxon>
        <taxon>Cytophagales</taxon>
        <taxon>Cytophagaceae</taxon>
        <taxon>Spirosoma</taxon>
    </lineage>
</organism>
<sequence length="225" mass="25961">MDSTSRLKHGTAAELTVSGHYYPLDQWLTYTRKGLLEQVRDHIGSSKYAYRNGQLTSIEFSQAGQPIYRYQVSLNTRGQIVGLSGTPLHNSGLPAYSTHYQLDQQGRYVQLDVRTDKGVLYYRVIQRDFDVSVNSPYALVRGIPYDLNRFPWMTWGEIFPLSPHLARHIQTYRYAPPNKPTQLIKRSDLRLTYQRDSHGYMTGQFSTDALTTIQDTVVIDYQICR</sequence>
<accession>A0ABW6APK3</accession>
<evidence type="ECO:0008006" key="3">
    <source>
        <dbReference type="Google" id="ProtNLM"/>
    </source>
</evidence>